<dbReference type="EMBL" id="CM046400">
    <property type="protein sequence ID" value="KAI8523546.1"/>
    <property type="molecule type" value="Genomic_DNA"/>
</dbReference>
<accession>A0ACC0L4V7</accession>
<sequence>MLSPTPTIQALRNPAQRTISSSSSSSYGGGGGGEDLISSALVALLLVIVFIALLHIYAKLFLTRQNQSPPGMITTQVFSASLLLDHTRFRRHLDDYPSKGLDSSAIAKIPLFVYREENPELECVICLTAFEGGEIGRRLGKCGHRFHVDCVDMWLGSHPSCPTCRASANGTPGVEVSSEVSTVADASGDSVSVSEIVVEVPSSGDEREAGGMGGGGGGDASLVCLSASQAAVGLGGSLKRMSS</sequence>
<keyword evidence="2" id="KW-1185">Reference proteome</keyword>
<protein>
    <submittedName>
        <fullName evidence="1">Uncharacterized protein</fullName>
    </submittedName>
</protein>
<name>A0ACC0L4V7_RHOML</name>
<organism evidence="1 2">
    <name type="scientific">Rhododendron molle</name>
    <name type="common">Chinese azalea</name>
    <name type="synonym">Azalea mollis</name>
    <dbReference type="NCBI Taxonomy" id="49168"/>
    <lineage>
        <taxon>Eukaryota</taxon>
        <taxon>Viridiplantae</taxon>
        <taxon>Streptophyta</taxon>
        <taxon>Embryophyta</taxon>
        <taxon>Tracheophyta</taxon>
        <taxon>Spermatophyta</taxon>
        <taxon>Magnoliopsida</taxon>
        <taxon>eudicotyledons</taxon>
        <taxon>Gunneridae</taxon>
        <taxon>Pentapetalae</taxon>
        <taxon>asterids</taxon>
        <taxon>Ericales</taxon>
        <taxon>Ericaceae</taxon>
        <taxon>Ericoideae</taxon>
        <taxon>Rhodoreae</taxon>
        <taxon>Rhododendron</taxon>
    </lineage>
</organism>
<gene>
    <name evidence="1" type="ORF">RHMOL_Rhmol13G0082800</name>
</gene>
<evidence type="ECO:0000313" key="1">
    <source>
        <dbReference type="EMBL" id="KAI8523546.1"/>
    </source>
</evidence>
<dbReference type="Proteomes" id="UP001062846">
    <property type="component" value="Chromosome 13"/>
</dbReference>
<reference evidence="1" key="1">
    <citation type="submission" date="2022-02" db="EMBL/GenBank/DDBJ databases">
        <title>Plant Genome Project.</title>
        <authorList>
            <person name="Zhang R.-G."/>
        </authorList>
    </citation>
    <scope>NUCLEOTIDE SEQUENCE</scope>
    <source>
        <strain evidence="1">AT1</strain>
    </source>
</reference>
<comment type="caution">
    <text evidence="1">The sequence shown here is derived from an EMBL/GenBank/DDBJ whole genome shotgun (WGS) entry which is preliminary data.</text>
</comment>
<evidence type="ECO:0000313" key="2">
    <source>
        <dbReference type="Proteomes" id="UP001062846"/>
    </source>
</evidence>
<proteinExistence type="predicted"/>